<reference evidence="3 4" key="1">
    <citation type="submission" date="2018-01" db="EMBL/GenBank/DDBJ databases">
        <title>Metagenomic assembled genomes from two thermal pools in the Uzon Caldera, Kamchatka, Russia.</title>
        <authorList>
            <person name="Wilkins L."/>
            <person name="Ettinger C."/>
        </authorList>
    </citation>
    <scope>NUCLEOTIDE SEQUENCE [LARGE SCALE GENOMIC DNA]</scope>
    <source>
        <strain evidence="3">ZAV-06</strain>
    </source>
</reference>
<proteinExistence type="predicted"/>
<name>A0A2J6N5H0_9CREN</name>
<dbReference type="GeneID" id="12450124"/>
<sequence length="288" mass="33107">MKKIERKTIDDVKFSISLSMMLEPTGWGIGGNVSRMKDHLDKTLQDYIYIGFLSGDILIDNILRFNSDLGEGFLKSMKSIIEKTGTNTSFGTVFLIFFNAASIILKNKRDLNEIGEGAFSYLISIKPSIYFKSLMLTNSSFLHRFSSSLYPSLTDVFTNYEKWDDKKLIDFLRLNIFDPVSQEASTCFTNSIREAEKLIKEEHCSIPTSEEIDKLFRSFCCKYNDYIVYRKYGLERSESCARSCCEGKSPDELCSMGSLSDLVALTLFFYFYKCKSNNIMRKSNFPQF</sequence>
<reference evidence="1" key="2">
    <citation type="journal article" date="2020" name="mSystems">
        <title>Genome- and Community-Level Interaction Insights into Carbon Utilization and Element Cycling Functions of Hydrothermarchaeota in Hydrothermal Sediment.</title>
        <authorList>
            <person name="Zhou Z."/>
            <person name="Liu Y."/>
            <person name="Xu W."/>
            <person name="Pan J."/>
            <person name="Luo Z.H."/>
            <person name="Li M."/>
        </authorList>
    </citation>
    <scope>NUCLEOTIDE SEQUENCE [LARGE SCALE GENOMIC DNA]</scope>
    <source>
        <strain evidence="1">SpSt-1261</strain>
    </source>
</reference>
<comment type="caution">
    <text evidence="3">The sequence shown here is derived from an EMBL/GenBank/DDBJ whole genome shotgun (WGS) entry which is preliminary data.</text>
</comment>
<organism evidence="3 4">
    <name type="scientific">Fervidicoccus fontis</name>
    <dbReference type="NCBI Taxonomy" id="683846"/>
    <lineage>
        <taxon>Archaea</taxon>
        <taxon>Thermoproteota</taxon>
        <taxon>Thermoprotei</taxon>
        <taxon>Fervidicoccales</taxon>
        <taxon>Fervidicoccaceae</taxon>
        <taxon>Fervidicoccus</taxon>
    </lineage>
</organism>
<accession>A0A2J6N5H0</accession>
<dbReference type="RefSeq" id="WP_014558169.1">
    <property type="nucleotide sequence ID" value="NZ_DSFH01000043.1"/>
</dbReference>
<evidence type="ECO:0000313" key="1">
    <source>
        <dbReference type="EMBL" id="HEW63983.1"/>
    </source>
</evidence>
<dbReference type="AlphaFoldDB" id="A0A2J6N5H0"/>
<dbReference type="EMBL" id="PNIM01000009">
    <property type="protein sequence ID" value="PMB75648.1"/>
    <property type="molecule type" value="Genomic_DNA"/>
</dbReference>
<dbReference type="EMBL" id="JADEZV010000003">
    <property type="protein sequence ID" value="MBE9391426.1"/>
    <property type="molecule type" value="Genomic_DNA"/>
</dbReference>
<dbReference type="EMBL" id="DSFH01000043">
    <property type="protein sequence ID" value="HEW63983.1"/>
    <property type="molecule type" value="Genomic_DNA"/>
</dbReference>
<evidence type="ECO:0000313" key="2">
    <source>
        <dbReference type="EMBL" id="MBE9391426.1"/>
    </source>
</evidence>
<evidence type="ECO:0000313" key="4">
    <source>
        <dbReference type="Proteomes" id="UP000237153"/>
    </source>
</evidence>
<evidence type="ECO:0000313" key="3">
    <source>
        <dbReference type="EMBL" id="PMB75648.1"/>
    </source>
</evidence>
<dbReference type="Proteomes" id="UP000237153">
    <property type="component" value="Unassembled WGS sequence"/>
</dbReference>
<protein>
    <submittedName>
        <fullName evidence="2">Triphosphoribosyl-dephospho-CoA synthase</fullName>
    </submittedName>
</protein>
<dbReference type="Gene3D" id="1.10.4200.10">
    <property type="entry name" value="Triphosphoribosyl-dephospho-CoA protein"/>
    <property type="match status" value="1"/>
</dbReference>
<gene>
    <name evidence="3" type="ORF">C0188_02320</name>
    <name evidence="1" type="ORF">ENO39_02865</name>
    <name evidence="2" type="ORF">IOK49_04985</name>
</gene>
<dbReference type="Proteomes" id="UP000886076">
    <property type="component" value="Unassembled WGS sequence"/>
</dbReference>
<reference evidence="2" key="3">
    <citation type="submission" date="2020-10" db="EMBL/GenBank/DDBJ databases">
        <title>Fervidococcus fontis strain 3639Fd - the first crenarchaeon capable of growth on lipids.</title>
        <authorList>
            <person name="Kochetkova T.V."/>
            <person name="Elcheninov A.G."/>
            <person name="Toschakov S.V."/>
            <person name="Kublanov I.V."/>
        </authorList>
    </citation>
    <scope>NUCLEOTIDE SEQUENCE</scope>
    <source>
        <strain evidence="2">3639Fd</strain>
    </source>
</reference>
<dbReference type="Proteomes" id="UP000652307">
    <property type="component" value="Unassembled WGS sequence"/>
</dbReference>